<dbReference type="Pfam" id="PF10135">
    <property type="entry name" value="Rod-binding"/>
    <property type="match status" value="1"/>
</dbReference>
<evidence type="ECO:0000259" key="13">
    <source>
        <dbReference type="SMART" id="SM00047"/>
    </source>
</evidence>
<dbReference type="RefSeq" id="WP_109724574.1">
    <property type="nucleotide sequence ID" value="NZ_MSZV01000064.1"/>
</dbReference>
<dbReference type="GO" id="GO:0044780">
    <property type="term" value="P:bacterial-type flagellum assembly"/>
    <property type="evidence" value="ECO:0007669"/>
    <property type="project" value="InterPro"/>
</dbReference>
<dbReference type="GO" id="GO:0016798">
    <property type="term" value="F:hydrolase activity, acting on glycosyl bonds"/>
    <property type="evidence" value="ECO:0007669"/>
    <property type="project" value="UniProtKB-KW"/>
</dbReference>
<dbReference type="Pfam" id="PF01832">
    <property type="entry name" value="Glucosaminidase"/>
    <property type="match status" value="1"/>
</dbReference>
<dbReference type="EMBL" id="QGHC01000014">
    <property type="protein sequence ID" value="PWK83094.1"/>
    <property type="molecule type" value="Genomic_DNA"/>
</dbReference>
<keyword evidence="14" id="KW-0969">Cilium</keyword>
<comment type="caution">
    <text evidence="14">The sequence shown here is derived from an EMBL/GenBank/DDBJ whole genome shotgun (WGS) entry which is preliminary data.</text>
</comment>
<evidence type="ECO:0000256" key="11">
    <source>
        <dbReference type="ARBA" id="ARBA00030835"/>
    </source>
</evidence>
<evidence type="ECO:0000313" key="14">
    <source>
        <dbReference type="EMBL" id="PWK83094.1"/>
    </source>
</evidence>
<evidence type="ECO:0000256" key="9">
    <source>
        <dbReference type="ARBA" id="ARBA00023295"/>
    </source>
</evidence>
<dbReference type="GO" id="GO:0004040">
    <property type="term" value="F:amidase activity"/>
    <property type="evidence" value="ECO:0007669"/>
    <property type="project" value="InterPro"/>
</dbReference>
<keyword evidence="8" id="KW-0378">Hydrolase</keyword>
<comment type="function">
    <text evidence="1">Flagellum-specific muramidase which hydrolyzes the peptidoglycan layer to assemble the rod structure in the periplasmic space.</text>
</comment>
<dbReference type="GO" id="GO:0071973">
    <property type="term" value="P:bacterial-type flagellum-dependent cell motility"/>
    <property type="evidence" value="ECO:0007669"/>
    <property type="project" value="TreeGrafter"/>
</dbReference>
<dbReference type="Gene3D" id="1.10.530.10">
    <property type="match status" value="1"/>
</dbReference>
<evidence type="ECO:0000256" key="3">
    <source>
        <dbReference type="ARBA" id="ARBA00006880"/>
    </source>
</evidence>
<gene>
    <name evidence="14" type="ORF">C7456_11442</name>
</gene>
<dbReference type="OrthoDB" id="289937at2"/>
<dbReference type="InterPro" id="IPR002901">
    <property type="entry name" value="MGlyc_endo_b_GlcNAc-like_dom"/>
</dbReference>
<evidence type="ECO:0000256" key="7">
    <source>
        <dbReference type="ARBA" id="ARBA00022795"/>
    </source>
</evidence>
<keyword evidence="7" id="KW-1005">Bacterial flagellum biogenesis</keyword>
<keyword evidence="6" id="KW-0574">Periplasm</keyword>
<feature type="compositionally biased region" description="Low complexity" evidence="12">
    <location>
        <begin position="120"/>
        <end position="136"/>
    </location>
</feature>
<accession>A0A316HXU5</accession>
<name>A0A316HXU5_9GAMM</name>
<evidence type="ECO:0000256" key="10">
    <source>
        <dbReference type="ARBA" id="ARBA00023316"/>
    </source>
</evidence>
<comment type="similarity">
    <text evidence="3">In the N-terminal section; belongs to the FlgJ family.</text>
</comment>
<protein>
    <recommendedName>
        <fullName evidence="5">Peptidoglycan hydrolase FlgJ</fullName>
    </recommendedName>
    <alternativeName>
        <fullName evidence="11">Muramidase FlgJ</fullName>
    </alternativeName>
</protein>
<keyword evidence="15" id="KW-1185">Reference proteome</keyword>
<dbReference type="AlphaFoldDB" id="A0A316HXU5"/>
<dbReference type="InterPro" id="IPR013377">
    <property type="entry name" value="FlgJ"/>
</dbReference>
<comment type="subcellular location">
    <subcellularLocation>
        <location evidence="2">Periplasm</location>
    </subcellularLocation>
</comment>
<dbReference type="PANTHER" id="PTHR33308">
    <property type="entry name" value="PEPTIDOGLYCAN HYDROLASE FLGJ"/>
    <property type="match status" value="1"/>
</dbReference>
<keyword evidence="9" id="KW-0326">Glycosidase</keyword>
<evidence type="ECO:0000256" key="8">
    <source>
        <dbReference type="ARBA" id="ARBA00022801"/>
    </source>
</evidence>
<proteinExistence type="inferred from homology"/>
<comment type="similarity">
    <text evidence="4">In the C-terminal section; belongs to the glycosyl hydrolase 73 family.</text>
</comment>
<evidence type="ECO:0000313" key="15">
    <source>
        <dbReference type="Proteomes" id="UP000245812"/>
    </source>
</evidence>
<dbReference type="Proteomes" id="UP000245812">
    <property type="component" value="Unassembled WGS sequence"/>
</dbReference>
<dbReference type="Gene3D" id="2.10.70.40">
    <property type="entry name" value="peptidoglycan hydrolase"/>
    <property type="match status" value="1"/>
</dbReference>
<feature type="domain" description="Mannosyl-glycoprotein endo-beta-N-acetylglucosamidase-like" evidence="13">
    <location>
        <begin position="173"/>
        <end position="337"/>
    </location>
</feature>
<dbReference type="InterPro" id="IPR019301">
    <property type="entry name" value="Flagellar_prot_FlgJ_N"/>
</dbReference>
<evidence type="ECO:0000256" key="12">
    <source>
        <dbReference type="SAM" id="MobiDB-lite"/>
    </source>
</evidence>
<evidence type="ECO:0000256" key="5">
    <source>
        <dbReference type="ARBA" id="ARBA00013433"/>
    </source>
</evidence>
<dbReference type="PANTHER" id="PTHR33308:SF9">
    <property type="entry name" value="PEPTIDOGLYCAN HYDROLASE FLGJ"/>
    <property type="match status" value="1"/>
</dbReference>
<keyword evidence="10" id="KW-0961">Cell wall biogenesis/degradation</keyword>
<dbReference type="NCBIfam" id="TIGR02541">
    <property type="entry name" value="flagell_FlgJ"/>
    <property type="match status" value="1"/>
</dbReference>
<organism evidence="14 15">
    <name type="scientific">Fulvimonas soli</name>
    <dbReference type="NCBI Taxonomy" id="155197"/>
    <lineage>
        <taxon>Bacteria</taxon>
        <taxon>Pseudomonadati</taxon>
        <taxon>Pseudomonadota</taxon>
        <taxon>Gammaproteobacteria</taxon>
        <taxon>Lysobacterales</taxon>
        <taxon>Rhodanobacteraceae</taxon>
        <taxon>Fulvimonas</taxon>
    </lineage>
</organism>
<keyword evidence="14" id="KW-0282">Flagellum</keyword>
<evidence type="ECO:0000256" key="2">
    <source>
        <dbReference type="ARBA" id="ARBA00004418"/>
    </source>
</evidence>
<dbReference type="GO" id="GO:0071555">
    <property type="term" value="P:cell wall organization"/>
    <property type="evidence" value="ECO:0007669"/>
    <property type="project" value="UniProtKB-KW"/>
</dbReference>
<sequence>MATPLDSALQNVGTWTELSGFNALRGAARNDGQAALPAVARQFESIFTQMMLKSMREANASFGDGIGDSQAGDAWRDMFDQQLALNLSGAGKGLGIAEMLVRQLGGKVAGALGGQDGAAGAPVAASGTSASGGAAADGDDGLGDLDAMPASADQFQRRLAAVVEAGKAVGQSAMKWLPQDAQEFVHALAPYAQIAARKLGLSVRTVLAQAALETQWGKHMPRAANGATSFNLFGIKAGGSWDGKKVSVPTVEFEDGVAVRRRAQFRAYDSPAQAFADYAELIGSNPRYAQARGHGDDVRGFAHALVRGGYATDPAYAEKITAIANSDAMREALASLKDASLKNAAGLPTE</sequence>
<evidence type="ECO:0000256" key="1">
    <source>
        <dbReference type="ARBA" id="ARBA00002954"/>
    </source>
</evidence>
<dbReference type="InterPro" id="IPR051056">
    <property type="entry name" value="Glycosyl_Hydrolase_73"/>
</dbReference>
<keyword evidence="14" id="KW-0966">Cell projection</keyword>
<dbReference type="SMART" id="SM00047">
    <property type="entry name" value="LYZ2"/>
    <property type="match status" value="1"/>
</dbReference>
<feature type="region of interest" description="Disordered" evidence="12">
    <location>
        <begin position="120"/>
        <end position="142"/>
    </location>
</feature>
<evidence type="ECO:0000256" key="4">
    <source>
        <dbReference type="ARBA" id="ARBA00007974"/>
    </source>
</evidence>
<dbReference type="GO" id="GO:0042597">
    <property type="term" value="C:periplasmic space"/>
    <property type="evidence" value="ECO:0007669"/>
    <property type="project" value="UniProtKB-SubCell"/>
</dbReference>
<reference evidence="14 15" key="1">
    <citation type="submission" date="2018-05" db="EMBL/GenBank/DDBJ databases">
        <title>Genomic Encyclopedia of Type Strains, Phase IV (KMG-IV): sequencing the most valuable type-strain genomes for metagenomic binning, comparative biology and taxonomic classification.</title>
        <authorList>
            <person name="Goeker M."/>
        </authorList>
    </citation>
    <scope>NUCLEOTIDE SEQUENCE [LARGE SCALE GENOMIC DNA]</scope>
    <source>
        <strain evidence="14 15">DSM 14263</strain>
    </source>
</reference>
<evidence type="ECO:0000256" key="6">
    <source>
        <dbReference type="ARBA" id="ARBA00022764"/>
    </source>
</evidence>